<reference evidence="2 3" key="1">
    <citation type="submission" date="2020-07" db="EMBL/GenBank/DDBJ databases">
        <title>Sequencing the genomes of 1000 actinobacteria strains.</title>
        <authorList>
            <person name="Klenk H.-P."/>
        </authorList>
    </citation>
    <scope>NUCLEOTIDE SEQUENCE [LARGE SCALE GENOMIC DNA]</scope>
    <source>
        <strain evidence="2 3">DSM 44121</strain>
    </source>
</reference>
<dbReference type="RefSeq" id="WP_182615806.1">
    <property type="nucleotide sequence ID" value="NZ_BAAATF010000006.1"/>
</dbReference>
<organism evidence="2 3">
    <name type="scientific">Promicromonospora sukumoe</name>
    <dbReference type="NCBI Taxonomy" id="88382"/>
    <lineage>
        <taxon>Bacteria</taxon>
        <taxon>Bacillati</taxon>
        <taxon>Actinomycetota</taxon>
        <taxon>Actinomycetes</taxon>
        <taxon>Micrococcales</taxon>
        <taxon>Promicromonosporaceae</taxon>
        <taxon>Promicromonospora</taxon>
    </lineage>
</organism>
<evidence type="ECO:0000313" key="2">
    <source>
        <dbReference type="EMBL" id="MBA8808040.1"/>
    </source>
</evidence>
<dbReference type="EMBL" id="JACGWV010000001">
    <property type="protein sequence ID" value="MBA8808040.1"/>
    <property type="molecule type" value="Genomic_DNA"/>
</dbReference>
<accession>A0A7W3J870</accession>
<evidence type="ECO:0000313" key="3">
    <source>
        <dbReference type="Proteomes" id="UP000540568"/>
    </source>
</evidence>
<keyword evidence="1" id="KW-0472">Membrane</keyword>
<keyword evidence="1" id="KW-0812">Transmembrane</keyword>
<keyword evidence="1" id="KW-1133">Transmembrane helix</keyword>
<sequence>MSNNDAYLDRTTSAQPGHFYGRTQPETVRWWIPLVASTGALLVLVLGTAAVISGIVNQAIGSIG</sequence>
<gene>
    <name evidence="2" type="ORF">FHX71_001982</name>
</gene>
<dbReference type="AlphaFoldDB" id="A0A7W3J870"/>
<proteinExistence type="predicted"/>
<comment type="caution">
    <text evidence="2">The sequence shown here is derived from an EMBL/GenBank/DDBJ whole genome shotgun (WGS) entry which is preliminary data.</text>
</comment>
<feature type="transmembrane region" description="Helical" evidence="1">
    <location>
        <begin position="30"/>
        <end position="56"/>
    </location>
</feature>
<dbReference type="Proteomes" id="UP000540568">
    <property type="component" value="Unassembled WGS sequence"/>
</dbReference>
<evidence type="ECO:0000256" key="1">
    <source>
        <dbReference type="SAM" id="Phobius"/>
    </source>
</evidence>
<protein>
    <submittedName>
        <fullName evidence="2">Uncharacterized protein</fullName>
    </submittedName>
</protein>
<name>A0A7W3J870_9MICO</name>
<keyword evidence="3" id="KW-1185">Reference proteome</keyword>